<evidence type="ECO:0000313" key="2">
    <source>
        <dbReference type="Proteomes" id="UP000589626"/>
    </source>
</evidence>
<dbReference type="Proteomes" id="UP000589626">
    <property type="component" value="Unassembled WGS sequence"/>
</dbReference>
<organism evidence="1 2">
    <name type="scientific">Nocardioides soli</name>
    <dbReference type="NCBI Taxonomy" id="1036020"/>
    <lineage>
        <taxon>Bacteria</taxon>
        <taxon>Bacillati</taxon>
        <taxon>Actinomycetota</taxon>
        <taxon>Actinomycetes</taxon>
        <taxon>Propionibacteriales</taxon>
        <taxon>Nocardioidaceae</taxon>
        <taxon>Nocardioides</taxon>
    </lineage>
</organism>
<evidence type="ECO:0000313" key="1">
    <source>
        <dbReference type="EMBL" id="MBB3045732.1"/>
    </source>
</evidence>
<dbReference type="AlphaFoldDB" id="A0A7W4W2J0"/>
<keyword evidence="2" id="KW-1185">Reference proteome</keyword>
<dbReference type="RefSeq" id="WP_183595681.1">
    <property type="nucleotide sequence ID" value="NZ_JACHWR010000021.1"/>
</dbReference>
<gene>
    <name evidence="1" type="ORF">FHU40_005592</name>
</gene>
<sequence>MVSAAPRTRTIDVVQRLKVARAAIDEALAALAEAAPVADETATTYRCGFCDATLSSSDQAGLVAWADGHTDNEHPEDRDWPNTYSIYYPNHPPLQPPQVYYRWPGGKSNYPSERR</sequence>
<accession>A0A7W4W2J0</accession>
<reference evidence="1 2" key="1">
    <citation type="submission" date="2020-08" db="EMBL/GenBank/DDBJ databases">
        <title>Sequencing the genomes of 1000 actinobacteria strains.</title>
        <authorList>
            <person name="Klenk H.-P."/>
        </authorList>
    </citation>
    <scope>NUCLEOTIDE SEQUENCE [LARGE SCALE GENOMIC DNA]</scope>
    <source>
        <strain evidence="1 2">DSM 105498</strain>
    </source>
</reference>
<protein>
    <submittedName>
        <fullName evidence="1">Uncharacterized protein</fullName>
    </submittedName>
</protein>
<comment type="caution">
    <text evidence="1">The sequence shown here is derived from an EMBL/GenBank/DDBJ whole genome shotgun (WGS) entry which is preliminary data.</text>
</comment>
<dbReference type="EMBL" id="JACHWR010000021">
    <property type="protein sequence ID" value="MBB3045732.1"/>
    <property type="molecule type" value="Genomic_DNA"/>
</dbReference>
<name>A0A7W4W2J0_9ACTN</name>
<proteinExistence type="predicted"/>